<proteinExistence type="predicted"/>
<evidence type="ECO:0000313" key="1">
    <source>
        <dbReference type="EMBL" id="AND78593.1"/>
    </source>
</evidence>
<protein>
    <submittedName>
        <fullName evidence="1">Uncharacterized protein</fullName>
    </submittedName>
</protein>
<reference evidence="2" key="2">
    <citation type="submission" date="2016-03" db="EMBL/GenBank/DDBJ databases">
        <title>Streptococcus antelopensis sp. nov., isolated from the feces of the Tibetan antelope (Pantholops hodgsonii) in Hoh Xil National Nature Reserve, Qinghai, China.</title>
        <authorList>
            <person name="Bai X."/>
        </authorList>
    </citation>
    <scope>NUCLEOTIDE SEQUENCE [LARGE SCALE GENOMIC DNA]</scope>
    <source>
        <strain evidence="2">TA 26</strain>
    </source>
</reference>
<dbReference type="Proteomes" id="UP000077317">
    <property type="component" value="Chromosome"/>
</dbReference>
<dbReference type="EMBL" id="CP014699">
    <property type="protein sequence ID" value="AND78593.1"/>
    <property type="molecule type" value="Genomic_DNA"/>
</dbReference>
<dbReference type="STRING" id="1811193.A0O21_00415"/>
<dbReference type="KEGG" id="spat:A0O21_00415"/>
<reference evidence="1 2" key="1">
    <citation type="journal article" date="2016" name="Int. J. Syst. Evol. Microbiol.">
        <title>Streptococcuspantholopis sp. nov., isolated from faeces of the Tibetan antelope (Pantholops hodgsonii).</title>
        <authorList>
            <person name="Bai X."/>
            <person name="Xiong Y."/>
            <person name="Lu S."/>
            <person name="Jin D."/>
            <person name="Lai X."/>
            <person name="Yang J."/>
            <person name="Niu L."/>
            <person name="Hu S."/>
            <person name="Meng X."/>
            <person name="Pu J."/>
            <person name="Ye C."/>
            <person name="Xu J."/>
        </authorList>
    </citation>
    <scope>NUCLEOTIDE SEQUENCE [LARGE SCALE GENOMIC DNA]</scope>
    <source>
        <strain evidence="1 2">TA 26</strain>
    </source>
</reference>
<organism evidence="1 2">
    <name type="scientific">Streptococcus pantholopis</name>
    <dbReference type="NCBI Taxonomy" id="1811193"/>
    <lineage>
        <taxon>Bacteria</taxon>
        <taxon>Bacillati</taxon>
        <taxon>Bacillota</taxon>
        <taxon>Bacilli</taxon>
        <taxon>Lactobacillales</taxon>
        <taxon>Streptococcaceae</taxon>
        <taxon>Streptococcus</taxon>
    </lineage>
</organism>
<keyword evidence="2" id="KW-1185">Reference proteome</keyword>
<evidence type="ECO:0000313" key="2">
    <source>
        <dbReference type="Proteomes" id="UP000077317"/>
    </source>
</evidence>
<accession>A0A172Q556</accession>
<dbReference type="AlphaFoldDB" id="A0A172Q556"/>
<gene>
    <name evidence="1" type="ORF">A0O21_00415</name>
</gene>
<sequence length="114" mass="13034">MSLFLVLISVKLIVQNGNTLLVVLTEGRRRNQRFLAYRQPLTSGSFVALTVDRTFLVVLAGGRRRNQRFLAYRQPLTSGSFVALTVDRTFLVVLAGGRRRNQRFLAYRLFALLF</sequence>
<name>A0A172Q556_9STRE</name>